<protein>
    <recommendedName>
        <fullName evidence="6">Deacetylase sirtuin-type domain-containing protein</fullName>
    </recommendedName>
</protein>
<evidence type="ECO:0000313" key="8">
    <source>
        <dbReference type="Proteomes" id="UP000008066"/>
    </source>
</evidence>
<feature type="compositionally biased region" description="Polar residues" evidence="5">
    <location>
        <begin position="674"/>
        <end position="692"/>
    </location>
</feature>
<feature type="region of interest" description="Disordered" evidence="5">
    <location>
        <begin position="965"/>
        <end position="1012"/>
    </location>
</feature>
<organism evidence="8">
    <name type="scientific">Chaetomium thermophilum (strain DSM 1495 / CBS 144.50 / IMI 039719)</name>
    <name type="common">Thermochaetoides thermophila</name>
    <dbReference type="NCBI Taxonomy" id="759272"/>
    <lineage>
        <taxon>Eukaryota</taxon>
        <taxon>Fungi</taxon>
        <taxon>Dikarya</taxon>
        <taxon>Ascomycota</taxon>
        <taxon>Pezizomycotina</taxon>
        <taxon>Sordariomycetes</taxon>
        <taxon>Sordariomycetidae</taxon>
        <taxon>Sordariales</taxon>
        <taxon>Chaetomiaceae</taxon>
        <taxon>Thermochaetoides</taxon>
    </lineage>
</organism>
<dbReference type="GO" id="GO:0005634">
    <property type="term" value="C:nucleus"/>
    <property type="evidence" value="ECO:0007669"/>
    <property type="project" value="TreeGrafter"/>
</dbReference>
<dbReference type="InterPro" id="IPR026590">
    <property type="entry name" value="Ssirtuin_cat_dom"/>
</dbReference>
<dbReference type="PROSITE" id="PS50305">
    <property type="entry name" value="SIRTUIN"/>
    <property type="match status" value="1"/>
</dbReference>
<dbReference type="InterPro" id="IPR029035">
    <property type="entry name" value="DHS-like_NAD/FAD-binding_dom"/>
</dbReference>
<dbReference type="Gene3D" id="3.40.50.1220">
    <property type="entry name" value="TPP-binding domain"/>
    <property type="match status" value="2"/>
</dbReference>
<dbReference type="GeneID" id="18257250"/>
<feature type="compositionally biased region" description="Low complexity" evidence="5">
    <location>
        <begin position="897"/>
        <end position="914"/>
    </location>
</feature>
<dbReference type="Proteomes" id="UP000008066">
    <property type="component" value="Unassembled WGS sequence"/>
</dbReference>
<dbReference type="OMA" id="FYTFATS"/>
<dbReference type="RefSeq" id="XP_006693653.1">
    <property type="nucleotide sequence ID" value="XM_006693590.1"/>
</dbReference>
<feature type="compositionally biased region" description="Pro residues" evidence="5">
    <location>
        <begin position="969"/>
        <end position="987"/>
    </location>
</feature>
<feature type="region of interest" description="Disordered" evidence="5">
    <location>
        <begin position="604"/>
        <end position="655"/>
    </location>
</feature>
<evidence type="ECO:0000313" key="7">
    <source>
        <dbReference type="EMBL" id="EGS21357.1"/>
    </source>
</evidence>
<dbReference type="OrthoDB" id="2919105at2759"/>
<comment type="similarity">
    <text evidence="1">Belongs to the sirtuin family. Class I subfamily.</text>
</comment>
<evidence type="ECO:0000259" key="6">
    <source>
        <dbReference type="PROSITE" id="PS50305"/>
    </source>
</evidence>
<comment type="caution">
    <text evidence="4">Lacks conserved residue(s) required for the propagation of feature annotation.</text>
</comment>
<gene>
    <name evidence="7" type="ORF">CTHT_0032120</name>
</gene>
<feature type="compositionally biased region" description="Low complexity" evidence="5">
    <location>
        <begin position="739"/>
        <end position="756"/>
    </location>
</feature>
<feature type="compositionally biased region" description="Basic and acidic residues" evidence="5">
    <location>
        <begin position="96"/>
        <end position="108"/>
    </location>
</feature>
<keyword evidence="2" id="KW-0808">Transferase</keyword>
<feature type="compositionally biased region" description="Low complexity" evidence="5">
    <location>
        <begin position="211"/>
        <end position="220"/>
    </location>
</feature>
<feature type="compositionally biased region" description="Basic and acidic residues" evidence="5">
    <location>
        <begin position="697"/>
        <end position="718"/>
    </location>
</feature>
<feature type="region of interest" description="Disordered" evidence="5">
    <location>
        <begin position="345"/>
        <end position="437"/>
    </location>
</feature>
<feature type="region of interest" description="Disordered" evidence="5">
    <location>
        <begin position="736"/>
        <end position="830"/>
    </location>
</feature>
<dbReference type="PANTHER" id="PTHR11085:SF8">
    <property type="entry name" value="NAD-DEPENDENT HISTONE DEACETYLASE HST3"/>
    <property type="match status" value="1"/>
</dbReference>
<dbReference type="HOGENOM" id="CLU_005935_1_0_1"/>
<feature type="compositionally biased region" description="Basic and acidic residues" evidence="5">
    <location>
        <begin position="627"/>
        <end position="649"/>
    </location>
</feature>
<dbReference type="eggNOG" id="KOG2684">
    <property type="taxonomic scope" value="Eukaryota"/>
</dbReference>
<feature type="compositionally biased region" description="Low complexity" evidence="5">
    <location>
        <begin position="1079"/>
        <end position="1120"/>
    </location>
</feature>
<feature type="compositionally biased region" description="Acidic residues" evidence="5">
    <location>
        <begin position="230"/>
        <end position="239"/>
    </location>
</feature>
<accession>G0S4Y6</accession>
<feature type="region of interest" description="Disordered" evidence="5">
    <location>
        <begin position="65"/>
        <end position="276"/>
    </location>
</feature>
<dbReference type="AlphaFoldDB" id="G0S4Y6"/>
<dbReference type="SUPFAM" id="SSF52467">
    <property type="entry name" value="DHS-like NAD/FAD-binding domain"/>
    <property type="match status" value="2"/>
</dbReference>
<feature type="region of interest" description="Disordered" evidence="5">
    <location>
        <begin position="858"/>
        <end position="921"/>
    </location>
</feature>
<dbReference type="GO" id="GO:0017136">
    <property type="term" value="F:histone deacetylase activity, NAD-dependent"/>
    <property type="evidence" value="ECO:0007669"/>
    <property type="project" value="TreeGrafter"/>
</dbReference>
<proteinExistence type="inferred from homology"/>
<feature type="region of interest" description="Disordered" evidence="5">
    <location>
        <begin position="671"/>
        <end position="720"/>
    </location>
</feature>
<feature type="compositionally biased region" description="Polar residues" evidence="5">
    <location>
        <begin position="769"/>
        <end position="795"/>
    </location>
</feature>
<name>G0S4Y6_CHATD</name>
<feature type="region of interest" description="Disordered" evidence="5">
    <location>
        <begin position="1040"/>
        <end position="1156"/>
    </location>
</feature>
<evidence type="ECO:0000256" key="5">
    <source>
        <dbReference type="SAM" id="MobiDB-lite"/>
    </source>
</evidence>
<dbReference type="GO" id="GO:0070403">
    <property type="term" value="F:NAD+ binding"/>
    <property type="evidence" value="ECO:0007669"/>
    <property type="project" value="InterPro"/>
</dbReference>
<feature type="compositionally biased region" description="Polar residues" evidence="5">
    <location>
        <begin position="1051"/>
        <end position="1062"/>
    </location>
</feature>
<dbReference type="InterPro" id="IPR003000">
    <property type="entry name" value="Sirtuin"/>
</dbReference>
<evidence type="ECO:0000256" key="2">
    <source>
        <dbReference type="ARBA" id="ARBA00022679"/>
    </source>
</evidence>
<feature type="compositionally biased region" description="Polar residues" evidence="5">
    <location>
        <begin position="1139"/>
        <end position="1150"/>
    </location>
</feature>
<dbReference type="Pfam" id="PF02146">
    <property type="entry name" value="SIR2"/>
    <property type="match status" value="2"/>
</dbReference>
<evidence type="ECO:0000256" key="1">
    <source>
        <dbReference type="ARBA" id="ARBA00006924"/>
    </source>
</evidence>
<dbReference type="InterPro" id="IPR050134">
    <property type="entry name" value="NAD-dep_sirtuin_deacylases"/>
</dbReference>
<sequence length="1180" mass="127080">MPTIHVEPHCEPLLQEIANTVSKSRKIVVITGAGISTNSGIPDFRSENGLYSLIQAQFNAAQQRAAASNNIENGAGDSTEERPAKRRRLSSLSGRDAVDRSASGHETRSMPTDTGGDGHPQIRKSSASTPSDEVRTAGNAQAHSELVSKQESEVDASNEPTSPALTVLPDLRPAGGPQETSTTSQIGVSLDSSGLALPETPRFRSRLGIKDPPLWSSSPLSSPPPIIYDPYEEPEDDAPESPTSNRDTSRSTSKEPPSGSTAPFPSQSSLPSNRALLPNMKGRDLFDAQIWSCPIKTSVFYTFISTLRQKVREAQPTKSHYFLEERVGLTTSLSLGAGSRYRFSTRAGRGTRASKGSEVAADESQLQSQKEEDTNDSQVLKEGQTSQPSPKLEQDDGAKSLPTASQSLEPGTDADGATSKSSSSLTSASVSAPPGPNRGVECVFLHGSLAELRCFVCARTASWDEESRMADTLAGRQPTCPHCEGATAAREEKGKRALGVGKLRPDIVLYGEEHPHAHLIHPLVKHDLSLGPDMLLILGTSMRVHGLKVLVREFARAVHDRGGKVVFVNFTKPPESVWSDVIDYWVQWDCDAWVEDLQKRKPALWLPPGSTLPDEDKPKASKASRRQSGEGSKRKEASAKTYHKNKESDQPLDTQTLETSATSIDGEASPLTELETQPTPSSQLTPQNSSPKKSQKTRREQKFNPDAKRPACIRDHKQNGAYLVWKIMQDLRRITGDNEASPSPAASVSPLASAEEPATRSKPKRARKSTPSSLESNIDVNGYTVNQETASQPSQLPAEPNVAPSIPSPKPNGLQTAPKEPTAPDINSSISAVVKTRKRKQTFTWRVINGVETRISLTSEGEQIDPPLHTSALHRPLPAAKPQKTGKASKSKVRSTSLPAAAKPQSSSSKVPSQPLCPPGIAPLAIRHQNIQTNDIDAGFRATDHYISKAQQQQALARAETPQSLLLPPLNPQPPQQAPAKPKPAPLEPKVTSPGPKVEISSNVGSPTAVMSRPPPKNPFFFSDPLAGWLWYPPAWQNQGYAGGQDRERVQGQNQGQHTQSRGAHAGPARGNGQLPNRYHCQQQPQYHCQAAQQNLQNGNGHRAPAQGQFQGQQPAGPQQHWTHQPSIPSPDRARGHQQRGSESGASSTGGWCPDEQLRQEAALMLSALRGGGLGAGVSA</sequence>
<evidence type="ECO:0000256" key="4">
    <source>
        <dbReference type="PROSITE-ProRule" id="PRU00236"/>
    </source>
</evidence>
<dbReference type="EMBL" id="GL988041">
    <property type="protein sequence ID" value="EGS21357.1"/>
    <property type="molecule type" value="Genomic_DNA"/>
</dbReference>
<reference evidence="7 8" key="1">
    <citation type="journal article" date="2011" name="Cell">
        <title>Insight into structure and assembly of the nuclear pore complex by utilizing the genome of a eukaryotic thermophile.</title>
        <authorList>
            <person name="Amlacher S."/>
            <person name="Sarges P."/>
            <person name="Flemming D."/>
            <person name="van Noort V."/>
            <person name="Kunze R."/>
            <person name="Devos D.P."/>
            <person name="Arumugam M."/>
            <person name="Bork P."/>
            <person name="Hurt E."/>
        </authorList>
    </citation>
    <scope>NUCLEOTIDE SEQUENCE [LARGE SCALE GENOMIC DNA]</scope>
    <source>
        <strain evidence="8">DSM 1495 / CBS 144.50 / IMI 039719</strain>
    </source>
</reference>
<evidence type="ECO:0000256" key="3">
    <source>
        <dbReference type="ARBA" id="ARBA00023027"/>
    </source>
</evidence>
<feature type="compositionally biased region" description="Low complexity" evidence="5">
    <location>
        <begin position="417"/>
        <end position="432"/>
    </location>
</feature>
<keyword evidence="8" id="KW-1185">Reference proteome</keyword>
<dbReference type="STRING" id="759272.G0S4Y6"/>
<feature type="compositionally biased region" description="Polar residues" evidence="5">
    <location>
        <begin position="178"/>
        <end position="192"/>
    </location>
</feature>
<keyword evidence="3" id="KW-0520">NAD</keyword>
<feature type="domain" description="Deacetylase sirtuin-type" evidence="6">
    <location>
        <begin position="7"/>
        <end position="600"/>
    </location>
</feature>
<dbReference type="KEGG" id="cthr:CTHT_0032120"/>
<feature type="compositionally biased region" description="Polar residues" evidence="5">
    <location>
        <begin position="254"/>
        <end position="272"/>
    </location>
</feature>
<dbReference type="PANTHER" id="PTHR11085">
    <property type="entry name" value="NAD-DEPENDENT PROTEIN DEACYLASE SIRTUIN-5, MITOCHONDRIAL-RELATED"/>
    <property type="match status" value="1"/>
</dbReference>